<keyword evidence="1" id="KW-0479">Metal-binding</keyword>
<protein>
    <recommendedName>
        <fullName evidence="2">C2H2-type domain-containing protein</fullName>
    </recommendedName>
</protein>
<accession>A0A8H5GDA3</accession>
<organism evidence="3 4">
    <name type="scientific">Tetrapyrgos nigripes</name>
    <dbReference type="NCBI Taxonomy" id="182062"/>
    <lineage>
        <taxon>Eukaryota</taxon>
        <taxon>Fungi</taxon>
        <taxon>Dikarya</taxon>
        <taxon>Basidiomycota</taxon>
        <taxon>Agaricomycotina</taxon>
        <taxon>Agaricomycetes</taxon>
        <taxon>Agaricomycetidae</taxon>
        <taxon>Agaricales</taxon>
        <taxon>Marasmiineae</taxon>
        <taxon>Marasmiaceae</taxon>
        <taxon>Tetrapyrgos</taxon>
    </lineage>
</organism>
<dbReference type="GO" id="GO:0008270">
    <property type="term" value="F:zinc ion binding"/>
    <property type="evidence" value="ECO:0007669"/>
    <property type="project" value="UniProtKB-KW"/>
</dbReference>
<evidence type="ECO:0000313" key="3">
    <source>
        <dbReference type="EMBL" id="KAF5362605.1"/>
    </source>
</evidence>
<proteinExistence type="predicted"/>
<comment type="caution">
    <text evidence="3">The sequence shown here is derived from an EMBL/GenBank/DDBJ whole genome shotgun (WGS) entry which is preliminary data.</text>
</comment>
<dbReference type="PROSITE" id="PS50157">
    <property type="entry name" value="ZINC_FINGER_C2H2_2"/>
    <property type="match status" value="1"/>
</dbReference>
<dbReference type="AlphaFoldDB" id="A0A8H5GDA3"/>
<dbReference type="Gene3D" id="3.30.160.60">
    <property type="entry name" value="Classic Zinc Finger"/>
    <property type="match status" value="1"/>
</dbReference>
<feature type="domain" description="C2H2-type" evidence="2">
    <location>
        <begin position="15"/>
        <end position="43"/>
    </location>
</feature>
<evidence type="ECO:0000259" key="2">
    <source>
        <dbReference type="PROSITE" id="PS50157"/>
    </source>
</evidence>
<keyword evidence="1" id="KW-0862">Zinc</keyword>
<dbReference type="Proteomes" id="UP000559256">
    <property type="component" value="Unassembled WGS sequence"/>
</dbReference>
<dbReference type="EMBL" id="JAACJM010000038">
    <property type="protein sequence ID" value="KAF5362605.1"/>
    <property type="molecule type" value="Genomic_DNA"/>
</dbReference>
<reference evidence="3 4" key="1">
    <citation type="journal article" date="2020" name="ISME J.">
        <title>Uncovering the hidden diversity of litter-decomposition mechanisms in mushroom-forming fungi.</title>
        <authorList>
            <person name="Floudas D."/>
            <person name="Bentzer J."/>
            <person name="Ahren D."/>
            <person name="Johansson T."/>
            <person name="Persson P."/>
            <person name="Tunlid A."/>
        </authorList>
    </citation>
    <scope>NUCLEOTIDE SEQUENCE [LARGE SCALE GENOMIC DNA]</scope>
    <source>
        <strain evidence="3 4">CBS 291.85</strain>
    </source>
</reference>
<name>A0A8H5GDA3_9AGAR</name>
<dbReference type="OrthoDB" id="654211at2759"/>
<evidence type="ECO:0000256" key="1">
    <source>
        <dbReference type="PROSITE-ProRule" id="PRU00042"/>
    </source>
</evidence>
<dbReference type="InterPro" id="IPR013087">
    <property type="entry name" value="Znf_C2H2_type"/>
</dbReference>
<evidence type="ECO:0000313" key="4">
    <source>
        <dbReference type="Proteomes" id="UP000559256"/>
    </source>
</evidence>
<sequence length="215" mass="24469">MPRVPTPKQLFCTVEGCKRAGKPFTRKADLERHHNNVHTDFKFDAHQTVAPNRRSQLPAQSEKVKSARFRDRFSSVPVRAEFWGGYRSVAAYGEYGAGLPFTAIESPNTNRVSSEPRGRIAAPNSTHASRFLQYRLRLRPGSDKRVSFWALTWCTSRFNQPLIEAFVYLQPSSNTENPIQLQDQNHHGIGRQKLQMDVTQTKVRPHAVSLAYMSS</sequence>
<keyword evidence="1" id="KW-0863">Zinc-finger</keyword>
<gene>
    <name evidence="3" type="ORF">D9758_009566</name>
</gene>
<keyword evidence="4" id="KW-1185">Reference proteome</keyword>